<sequence>MSYKIDVVIEKDEDGYYAYCPALKGCQTQGDTLEEVQANIKEAIELYLETLSDEEKSILQRQEILTMTLEVQVA</sequence>
<dbReference type="PANTHER" id="PTHR34504:SF2">
    <property type="entry name" value="UPF0150 PROTEIN SSL0259"/>
    <property type="match status" value="1"/>
</dbReference>
<dbReference type="PANTHER" id="PTHR34504">
    <property type="entry name" value="ANTITOXIN HICB"/>
    <property type="match status" value="1"/>
</dbReference>
<dbReference type="Gene3D" id="3.30.160.250">
    <property type="match status" value="1"/>
</dbReference>
<proteinExistence type="predicted"/>
<accession>A0A1Z4J9I8</accession>
<evidence type="ECO:0000313" key="3">
    <source>
        <dbReference type="Proteomes" id="UP000217895"/>
    </source>
</evidence>
<name>A0A1Z4J9I8_LEPBY</name>
<reference evidence="2 3" key="1">
    <citation type="submission" date="2017-06" db="EMBL/GenBank/DDBJ databases">
        <title>Genome sequencing of cyanobaciteial culture collection at National Institute for Environmental Studies (NIES).</title>
        <authorList>
            <person name="Hirose Y."/>
            <person name="Shimura Y."/>
            <person name="Fujisawa T."/>
            <person name="Nakamura Y."/>
            <person name="Kawachi M."/>
        </authorList>
    </citation>
    <scope>NUCLEOTIDE SEQUENCE [LARGE SCALE GENOMIC DNA]</scope>
    <source>
        <strain evidence="2 3">NIES-2135</strain>
    </source>
</reference>
<dbReference type="InterPro" id="IPR031807">
    <property type="entry name" value="HicB-like"/>
</dbReference>
<dbReference type="EMBL" id="AP018203">
    <property type="protein sequence ID" value="BAY53435.1"/>
    <property type="molecule type" value="Genomic_DNA"/>
</dbReference>
<dbReference type="AlphaFoldDB" id="A0A1Z4J9I8"/>
<evidence type="ECO:0000313" key="2">
    <source>
        <dbReference type="EMBL" id="BAY53435.1"/>
    </source>
</evidence>
<dbReference type="InterPro" id="IPR035069">
    <property type="entry name" value="TTHA1013/TTHA0281-like"/>
</dbReference>
<dbReference type="Pfam" id="PF15919">
    <property type="entry name" value="HicB_lk_antitox"/>
    <property type="match status" value="1"/>
</dbReference>
<keyword evidence="3" id="KW-1185">Reference proteome</keyword>
<dbReference type="InterPro" id="IPR051404">
    <property type="entry name" value="TA_system_antitoxin"/>
</dbReference>
<dbReference type="Proteomes" id="UP000217895">
    <property type="component" value="Chromosome"/>
</dbReference>
<gene>
    <name evidence="2" type="ORF">NIES2135_02400</name>
</gene>
<organism evidence="2 3">
    <name type="scientific">Leptolyngbya boryana NIES-2135</name>
    <dbReference type="NCBI Taxonomy" id="1973484"/>
    <lineage>
        <taxon>Bacteria</taxon>
        <taxon>Bacillati</taxon>
        <taxon>Cyanobacteriota</taxon>
        <taxon>Cyanophyceae</taxon>
        <taxon>Leptolyngbyales</taxon>
        <taxon>Leptolyngbyaceae</taxon>
        <taxon>Leptolyngbya group</taxon>
        <taxon>Leptolyngbya</taxon>
    </lineage>
</organism>
<evidence type="ECO:0000259" key="1">
    <source>
        <dbReference type="Pfam" id="PF15919"/>
    </source>
</evidence>
<protein>
    <recommendedName>
        <fullName evidence="1">HicB-like antitoxin of toxin-antitoxin system domain-containing protein</fullName>
    </recommendedName>
</protein>
<feature type="domain" description="HicB-like antitoxin of toxin-antitoxin system" evidence="1">
    <location>
        <begin position="7"/>
        <end position="65"/>
    </location>
</feature>
<dbReference type="SUPFAM" id="SSF143100">
    <property type="entry name" value="TTHA1013/TTHA0281-like"/>
    <property type="match status" value="1"/>
</dbReference>